<evidence type="ECO:0000313" key="2">
    <source>
        <dbReference type="Proteomes" id="UP000070163"/>
    </source>
</evidence>
<dbReference type="AlphaFoldDB" id="A0A133U999"/>
<sequence>MPTTKEHFQKVFHYEEFDRPPDFEFGYWEETLEKWINQEKIPQNILQNNDDKNFQEKAEKYFGFERLQTLPIAVDLKPRFERKVVEEDERTRIVRNERGITCRELKNHETCQNGLISLSKIIRISKKWRKDTILPILKDTRTTGRNLLKNTPEEITPWAYSAVACTAG</sequence>
<gene>
    <name evidence="1" type="ORF">AKJ57_03825</name>
</gene>
<dbReference type="EMBL" id="LHXJ01000040">
    <property type="protein sequence ID" value="KXA90758.1"/>
    <property type="molecule type" value="Genomic_DNA"/>
</dbReference>
<reference evidence="1 2" key="1">
    <citation type="journal article" date="2016" name="Sci. Rep.">
        <title>Metabolic traits of an uncultured archaeal lineage -MSBL1- from brine pools of the Red Sea.</title>
        <authorList>
            <person name="Mwirichia R."/>
            <person name="Alam I."/>
            <person name="Rashid M."/>
            <person name="Vinu M."/>
            <person name="Ba-Alawi W."/>
            <person name="Anthony Kamau A."/>
            <person name="Kamanda Ngugi D."/>
            <person name="Goker M."/>
            <person name="Klenk H.P."/>
            <person name="Bajic V."/>
            <person name="Stingl U."/>
        </authorList>
    </citation>
    <scope>NUCLEOTIDE SEQUENCE [LARGE SCALE GENOMIC DNA]</scope>
    <source>
        <strain evidence="1">SCGC-AAA259A05</strain>
    </source>
</reference>
<comment type="caution">
    <text evidence="1">The sequence shown here is derived from an EMBL/GenBank/DDBJ whole genome shotgun (WGS) entry which is preliminary data.</text>
</comment>
<accession>A0A133U999</accession>
<keyword evidence="2" id="KW-1185">Reference proteome</keyword>
<proteinExistence type="predicted"/>
<protein>
    <submittedName>
        <fullName evidence="1">Uncharacterized protein</fullName>
    </submittedName>
</protein>
<name>A0A133U999_9EURY</name>
<organism evidence="1 2">
    <name type="scientific">candidate division MSBL1 archaeon SCGC-AAA259A05</name>
    <dbReference type="NCBI Taxonomy" id="1698259"/>
    <lineage>
        <taxon>Archaea</taxon>
        <taxon>Methanobacteriati</taxon>
        <taxon>Methanobacteriota</taxon>
        <taxon>candidate division MSBL1</taxon>
    </lineage>
</organism>
<dbReference type="Proteomes" id="UP000070163">
    <property type="component" value="Unassembled WGS sequence"/>
</dbReference>
<evidence type="ECO:0000313" key="1">
    <source>
        <dbReference type="EMBL" id="KXA90758.1"/>
    </source>
</evidence>